<protein>
    <recommendedName>
        <fullName evidence="12">L-dopachrome isomerase</fullName>
        <ecNumber evidence="9">5.3.2.1</ecNumber>
        <ecNumber evidence="8">5.3.3.12</ecNumber>
    </recommendedName>
    <alternativeName>
        <fullName evidence="10">L-dopachrome tautomerase</fullName>
    </alternativeName>
    <alternativeName>
        <fullName evidence="11">Phenylpyruvate tautomerase</fullName>
    </alternativeName>
</protein>
<keyword evidence="3" id="KW-0202">Cytokine</keyword>
<dbReference type="PROSITE" id="PS01158">
    <property type="entry name" value="MIF"/>
    <property type="match status" value="1"/>
</dbReference>
<evidence type="ECO:0000256" key="12">
    <source>
        <dbReference type="ARBA" id="ARBA00042730"/>
    </source>
</evidence>
<comment type="subcellular location">
    <subcellularLocation>
        <location evidence="1">Secreted</location>
    </subcellularLocation>
</comment>
<feature type="chain" id="PRO_5045710165" description="L-dopachrome isomerase" evidence="13">
    <location>
        <begin position="21"/>
        <end position="95"/>
    </location>
</feature>
<dbReference type="Gene3D" id="3.30.429.10">
    <property type="entry name" value="Macrophage Migration Inhibitory Factor"/>
    <property type="match status" value="1"/>
</dbReference>
<evidence type="ECO:0000256" key="9">
    <source>
        <dbReference type="ARBA" id="ARBA00039086"/>
    </source>
</evidence>
<evidence type="ECO:0000256" key="1">
    <source>
        <dbReference type="ARBA" id="ARBA00004613"/>
    </source>
</evidence>
<dbReference type="PANTHER" id="PTHR11954">
    <property type="entry name" value="D-DOPACHROME DECARBOXYLASE"/>
    <property type="match status" value="1"/>
</dbReference>
<evidence type="ECO:0000256" key="7">
    <source>
        <dbReference type="ARBA" id="ARBA00036823"/>
    </source>
</evidence>
<keyword evidence="13" id="KW-0732">Signal</keyword>
<dbReference type="Proteomes" id="UP000694941">
    <property type="component" value="Unplaced"/>
</dbReference>
<name>A0ABM1TDB7_LIMPO</name>
<dbReference type="InterPro" id="IPR001398">
    <property type="entry name" value="Macrophage_inhib_fac"/>
</dbReference>
<evidence type="ECO:0000256" key="10">
    <source>
        <dbReference type="ARBA" id="ARBA00041631"/>
    </source>
</evidence>
<evidence type="ECO:0000256" key="2">
    <source>
        <dbReference type="ARBA" id="ARBA00005851"/>
    </source>
</evidence>
<dbReference type="PANTHER" id="PTHR11954:SF6">
    <property type="entry name" value="MACROPHAGE MIGRATION INHIBITORY FACTOR"/>
    <property type="match status" value="1"/>
</dbReference>
<reference evidence="15" key="1">
    <citation type="submission" date="2025-08" db="UniProtKB">
        <authorList>
            <consortium name="RefSeq"/>
        </authorList>
    </citation>
    <scope>IDENTIFICATION</scope>
    <source>
        <tissue evidence="15">Muscle</tissue>
    </source>
</reference>
<dbReference type="Pfam" id="PF01187">
    <property type="entry name" value="MIF"/>
    <property type="match status" value="1"/>
</dbReference>
<comment type="similarity">
    <text evidence="2">Belongs to the MIF family.</text>
</comment>
<dbReference type="EC" id="5.3.2.1" evidence="9"/>
<evidence type="ECO:0000313" key="14">
    <source>
        <dbReference type="Proteomes" id="UP000694941"/>
    </source>
</evidence>
<evidence type="ECO:0000256" key="3">
    <source>
        <dbReference type="ARBA" id="ARBA00022514"/>
    </source>
</evidence>
<evidence type="ECO:0000256" key="6">
    <source>
        <dbReference type="ARBA" id="ARBA00036735"/>
    </source>
</evidence>
<accession>A0ABM1TDB7</accession>
<keyword evidence="4" id="KW-0964">Secreted</keyword>
<dbReference type="InterPro" id="IPR019829">
    <property type="entry name" value="Macrophage_inhib_fac_CS"/>
</dbReference>
<dbReference type="InterPro" id="IPR014347">
    <property type="entry name" value="Tautomerase/MIF_sf"/>
</dbReference>
<organism evidence="14 15">
    <name type="scientific">Limulus polyphemus</name>
    <name type="common">Atlantic horseshoe crab</name>
    <dbReference type="NCBI Taxonomy" id="6850"/>
    <lineage>
        <taxon>Eukaryota</taxon>
        <taxon>Metazoa</taxon>
        <taxon>Ecdysozoa</taxon>
        <taxon>Arthropoda</taxon>
        <taxon>Chelicerata</taxon>
        <taxon>Merostomata</taxon>
        <taxon>Xiphosura</taxon>
        <taxon>Limulidae</taxon>
        <taxon>Limulus</taxon>
    </lineage>
</organism>
<dbReference type="SUPFAM" id="SSF55331">
    <property type="entry name" value="Tautomerase/MIF"/>
    <property type="match status" value="1"/>
</dbReference>
<sequence>MKFSFLFSFLCWYIIIHVNTDQLISFGGGSEPCASSTLMSIGALGREENKKHSAAFINTLRRLCVKIVIFKIYIHYSNANKAGIGYVGKTFDDLL</sequence>
<comment type="catalytic activity">
    <reaction evidence="7">
        <text>L-dopachrome = 5,6-dihydroxyindole-2-carboxylate</text>
        <dbReference type="Rhea" id="RHEA:13041"/>
        <dbReference type="ChEBI" id="CHEBI:16875"/>
        <dbReference type="ChEBI" id="CHEBI:57509"/>
        <dbReference type="EC" id="5.3.3.12"/>
    </reaction>
</comment>
<keyword evidence="14" id="KW-1185">Reference proteome</keyword>
<evidence type="ECO:0000256" key="4">
    <source>
        <dbReference type="ARBA" id="ARBA00022525"/>
    </source>
</evidence>
<proteinExistence type="inferred from homology"/>
<dbReference type="GeneID" id="106469587"/>
<evidence type="ECO:0000256" key="11">
    <source>
        <dbReference type="ARBA" id="ARBA00041912"/>
    </source>
</evidence>
<feature type="signal peptide" evidence="13">
    <location>
        <begin position="1"/>
        <end position="20"/>
    </location>
</feature>
<evidence type="ECO:0000256" key="8">
    <source>
        <dbReference type="ARBA" id="ARBA00038932"/>
    </source>
</evidence>
<evidence type="ECO:0000256" key="5">
    <source>
        <dbReference type="ARBA" id="ARBA00023235"/>
    </source>
</evidence>
<evidence type="ECO:0000256" key="13">
    <source>
        <dbReference type="SAM" id="SignalP"/>
    </source>
</evidence>
<dbReference type="RefSeq" id="XP_022253873.1">
    <property type="nucleotide sequence ID" value="XM_022398165.1"/>
</dbReference>
<comment type="catalytic activity">
    <reaction evidence="6">
        <text>3-phenylpyruvate = enol-phenylpyruvate</text>
        <dbReference type="Rhea" id="RHEA:17097"/>
        <dbReference type="ChEBI" id="CHEBI:16815"/>
        <dbReference type="ChEBI" id="CHEBI:18005"/>
        <dbReference type="EC" id="5.3.2.1"/>
    </reaction>
</comment>
<gene>
    <name evidence="15" type="primary">LOC106469587</name>
</gene>
<keyword evidence="5" id="KW-0413">Isomerase</keyword>
<evidence type="ECO:0000313" key="15">
    <source>
        <dbReference type="RefSeq" id="XP_022253873.1"/>
    </source>
</evidence>
<dbReference type="EC" id="5.3.3.12" evidence="8"/>